<feature type="active site" evidence="3">
    <location>
        <position position="249"/>
    </location>
</feature>
<feature type="active site" evidence="3">
    <location>
        <position position="58"/>
    </location>
</feature>
<name>A0A9P3PUW4_LYOSH</name>
<dbReference type="OrthoDB" id="771136at2759"/>
<dbReference type="PROSITE" id="PS51767">
    <property type="entry name" value="PEPTIDASE_A1"/>
    <property type="match status" value="1"/>
</dbReference>
<dbReference type="Gene3D" id="2.40.70.10">
    <property type="entry name" value="Acid Proteases"/>
    <property type="match status" value="2"/>
</dbReference>
<dbReference type="Pfam" id="PF00026">
    <property type="entry name" value="Asp"/>
    <property type="match status" value="1"/>
</dbReference>
<dbReference type="SUPFAM" id="SSF50630">
    <property type="entry name" value="Acid proteases"/>
    <property type="match status" value="1"/>
</dbReference>
<dbReference type="PANTHER" id="PTHR47966:SF6">
    <property type="entry name" value="PEPTIDASE A1 DOMAIN-CONTAINING PROTEIN"/>
    <property type="match status" value="1"/>
</dbReference>
<dbReference type="GO" id="GO:0004190">
    <property type="term" value="F:aspartic-type endopeptidase activity"/>
    <property type="evidence" value="ECO:0007669"/>
    <property type="project" value="UniProtKB-KW"/>
</dbReference>
<dbReference type="InterPro" id="IPR021109">
    <property type="entry name" value="Peptidase_aspartic_dom_sf"/>
</dbReference>
<organism evidence="6 7">
    <name type="scientific">Lyophyllum shimeji</name>
    <name type="common">Hon-shimeji</name>
    <name type="synonym">Tricholoma shimeji</name>
    <dbReference type="NCBI Taxonomy" id="47721"/>
    <lineage>
        <taxon>Eukaryota</taxon>
        <taxon>Fungi</taxon>
        <taxon>Dikarya</taxon>
        <taxon>Basidiomycota</taxon>
        <taxon>Agaricomycotina</taxon>
        <taxon>Agaricomycetes</taxon>
        <taxon>Agaricomycetidae</taxon>
        <taxon>Agaricales</taxon>
        <taxon>Tricholomatineae</taxon>
        <taxon>Lyophyllaceae</taxon>
        <taxon>Lyophyllum</taxon>
    </lineage>
</organism>
<evidence type="ECO:0000256" key="1">
    <source>
        <dbReference type="ARBA" id="ARBA00007447"/>
    </source>
</evidence>
<comment type="similarity">
    <text evidence="1 4">Belongs to the peptidase A1 family.</text>
</comment>
<evidence type="ECO:0000256" key="4">
    <source>
        <dbReference type="RuleBase" id="RU000454"/>
    </source>
</evidence>
<proteinExistence type="inferred from homology"/>
<keyword evidence="7" id="KW-1185">Reference proteome</keyword>
<dbReference type="PANTHER" id="PTHR47966">
    <property type="entry name" value="BETA-SITE APP-CLEAVING ENZYME, ISOFORM A-RELATED"/>
    <property type="match status" value="1"/>
</dbReference>
<dbReference type="PRINTS" id="PR00792">
    <property type="entry name" value="PEPSIN"/>
</dbReference>
<keyword evidence="2 4" id="KW-0064">Aspartyl protease</keyword>
<comment type="caution">
    <text evidence="6">The sequence shown here is derived from an EMBL/GenBank/DDBJ whole genome shotgun (WGS) entry which is preliminary data.</text>
</comment>
<dbReference type="PROSITE" id="PS00141">
    <property type="entry name" value="ASP_PROTEASE"/>
    <property type="match status" value="1"/>
</dbReference>
<evidence type="ECO:0000256" key="2">
    <source>
        <dbReference type="ARBA" id="ARBA00022750"/>
    </source>
</evidence>
<dbReference type="InterPro" id="IPR001969">
    <property type="entry name" value="Aspartic_peptidase_AS"/>
</dbReference>
<dbReference type="CDD" id="cd05471">
    <property type="entry name" value="pepsin_like"/>
    <property type="match status" value="1"/>
</dbReference>
<dbReference type="AlphaFoldDB" id="A0A9P3PUW4"/>
<feature type="domain" description="Peptidase A1" evidence="5">
    <location>
        <begin position="40"/>
        <end position="359"/>
    </location>
</feature>
<dbReference type="GO" id="GO:0006508">
    <property type="term" value="P:proteolysis"/>
    <property type="evidence" value="ECO:0007669"/>
    <property type="project" value="UniProtKB-KW"/>
</dbReference>
<dbReference type="InterPro" id="IPR034164">
    <property type="entry name" value="Pepsin-like_dom"/>
</dbReference>
<gene>
    <name evidence="6" type="ORF">LshimejAT787_1302660</name>
</gene>
<protein>
    <submittedName>
        <fullName evidence="6">Peptidase A1 family protein</fullName>
    </submittedName>
</protein>
<dbReference type="InterPro" id="IPR001461">
    <property type="entry name" value="Aspartic_peptidase_A1"/>
</dbReference>
<dbReference type="Proteomes" id="UP001063166">
    <property type="component" value="Unassembled WGS sequence"/>
</dbReference>
<keyword evidence="4" id="KW-0645">Protease</keyword>
<accession>A0A9P3PUW4</accession>
<evidence type="ECO:0000313" key="6">
    <source>
        <dbReference type="EMBL" id="GLB43365.1"/>
    </source>
</evidence>
<evidence type="ECO:0000259" key="5">
    <source>
        <dbReference type="PROSITE" id="PS51767"/>
    </source>
</evidence>
<sequence length="427" mass="44682">MGDWAKAHREWLTAKYSGDEARKRSVGTNLISDQNQDSSYFGSLAIGTPPVSYNVILDTGSADLWLADSNCSSCNGVATFNPNSSSSFSSSGSPFSISYGSGQATGYAGSDTVQMAGFKVTNQTFGLADQVSSGLLNNPVSGLLGLAFKQIAASGATPFWQALVEGGAWDQPLMAFHLTRHVGDPSSQNLEYGGSLTMGGTNNSLYTGDIEWHNLATNPSFWVLSLTSLTTQGNAVSIPGGREAYSAIDTGTTLVGGPSDVIHEFYSKIPGSSPGSGSFDGYYTYPCNQHVNATMSFGGKNWPISESDFKLTQLTPSTCLGAFFVLSTGRSAPTWIVGDTFLKNVYSLFRYNPPSVGFAQLSDTAQSLNNANIPAPSPTIGSVAASVAATSLPSSMAADAASETRTHSLLVLFVTAWTLSLLGGSLL</sequence>
<dbReference type="EMBL" id="BRPK01000013">
    <property type="protein sequence ID" value="GLB43365.1"/>
    <property type="molecule type" value="Genomic_DNA"/>
</dbReference>
<evidence type="ECO:0000256" key="3">
    <source>
        <dbReference type="PIRSR" id="PIRSR601461-1"/>
    </source>
</evidence>
<dbReference type="InterPro" id="IPR033121">
    <property type="entry name" value="PEPTIDASE_A1"/>
</dbReference>
<dbReference type="FunFam" id="2.40.70.10:FF:000008">
    <property type="entry name" value="Cathepsin D"/>
    <property type="match status" value="1"/>
</dbReference>
<reference evidence="6" key="1">
    <citation type="submission" date="2022-07" db="EMBL/GenBank/DDBJ databases">
        <title>The genome of Lyophyllum shimeji provides insight into the initial evolution of ectomycorrhizal fungal genome.</title>
        <authorList>
            <person name="Kobayashi Y."/>
            <person name="Shibata T."/>
            <person name="Hirakawa H."/>
            <person name="Shigenobu S."/>
            <person name="Nishiyama T."/>
            <person name="Yamada A."/>
            <person name="Hasebe M."/>
            <person name="Kawaguchi M."/>
        </authorList>
    </citation>
    <scope>NUCLEOTIDE SEQUENCE</scope>
    <source>
        <strain evidence="6">AT787</strain>
    </source>
</reference>
<evidence type="ECO:0000313" key="7">
    <source>
        <dbReference type="Proteomes" id="UP001063166"/>
    </source>
</evidence>
<keyword evidence="4" id="KW-0378">Hydrolase</keyword>